<reference evidence="2 3" key="1">
    <citation type="submission" date="2008-07" db="EMBL/GenBank/DDBJ databases">
        <authorList>
            <person name="El-Sayed N."/>
            <person name="Caler E."/>
            <person name="Inman J."/>
            <person name="Amedeo P."/>
            <person name="Hass B."/>
            <person name="Wortman J."/>
        </authorList>
    </citation>
    <scope>NUCLEOTIDE SEQUENCE [LARGE SCALE GENOMIC DNA]</scope>
    <source>
        <strain evidence="3">ATCC 50983 / TXsc</strain>
    </source>
</reference>
<dbReference type="PANTHER" id="PTHR37027:SF2">
    <property type="entry name" value="CHROMOSOME UNDETERMINED SCAFFOLD_148, WHOLE GENOME SHOTGUN SEQUENCE"/>
    <property type="match status" value="1"/>
</dbReference>
<name>C5LKB9_PERM5</name>
<evidence type="ECO:0000313" key="2">
    <source>
        <dbReference type="EMBL" id="EER02824.1"/>
    </source>
</evidence>
<organism evidence="3">
    <name type="scientific">Perkinsus marinus (strain ATCC 50983 / TXsc)</name>
    <dbReference type="NCBI Taxonomy" id="423536"/>
    <lineage>
        <taxon>Eukaryota</taxon>
        <taxon>Sar</taxon>
        <taxon>Alveolata</taxon>
        <taxon>Perkinsozoa</taxon>
        <taxon>Perkinsea</taxon>
        <taxon>Perkinsida</taxon>
        <taxon>Perkinsidae</taxon>
        <taxon>Perkinsus</taxon>
    </lineage>
</organism>
<gene>
    <name evidence="2" type="ORF">Pmar_PMAR005557</name>
</gene>
<dbReference type="AlphaFoldDB" id="C5LKB9"/>
<protein>
    <submittedName>
        <fullName evidence="2">Uncharacterized protein</fullName>
    </submittedName>
</protein>
<feature type="non-terminal residue" evidence="2">
    <location>
        <position position="142"/>
    </location>
</feature>
<dbReference type="InterPro" id="IPR038835">
    <property type="entry name" value="Giardin_beta-like"/>
</dbReference>
<feature type="compositionally biased region" description="Basic and acidic residues" evidence="1">
    <location>
        <begin position="1"/>
        <end position="11"/>
    </location>
</feature>
<dbReference type="OrthoDB" id="298686at2759"/>
<dbReference type="GeneID" id="9050992"/>
<dbReference type="Proteomes" id="UP000007800">
    <property type="component" value="Unassembled WGS sequence"/>
</dbReference>
<accession>C5LKB9</accession>
<sequence length="142" mass="16529">MDGEKDRRDVGDGGSGGEYDTKYHHFQGISKAQEKRLQDLDKRLREAIEEEQRSRRESENELVIKLKSMTDGMRHELDEELKDKEATEESVLRTCIEVDVPKLEDALKEESIARDKMESKLLEDAHSEIERLQEALNKEKTQ</sequence>
<evidence type="ECO:0000313" key="3">
    <source>
        <dbReference type="Proteomes" id="UP000007800"/>
    </source>
</evidence>
<dbReference type="InParanoid" id="C5LKB9"/>
<feature type="region of interest" description="Disordered" evidence="1">
    <location>
        <begin position="1"/>
        <end position="34"/>
    </location>
</feature>
<keyword evidence="3" id="KW-1185">Reference proteome</keyword>
<evidence type="ECO:0000256" key="1">
    <source>
        <dbReference type="SAM" id="MobiDB-lite"/>
    </source>
</evidence>
<dbReference type="RefSeq" id="XP_002771008.1">
    <property type="nucleotide sequence ID" value="XM_002770962.1"/>
</dbReference>
<dbReference type="EMBL" id="GG682778">
    <property type="protein sequence ID" value="EER02824.1"/>
    <property type="molecule type" value="Genomic_DNA"/>
</dbReference>
<dbReference type="PANTHER" id="PTHR37027">
    <property type="entry name" value="KDE4"/>
    <property type="match status" value="1"/>
</dbReference>
<proteinExistence type="predicted"/>